<geneLocation type="plasmid" evidence="1 2">
    <name>pRIVM_C010761_3</name>
</geneLocation>
<accession>A0AA46SBC0</accession>
<gene>
    <name evidence="1" type="ORF">LSO58_18505</name>
</gene>
<reference evidence="1" key="1">
    <citation type="journal article" date="2022" name="J Glob Antimicrob Resist">
        <title>Comparative analysis of IMP-4- and OXA-58-containing plasmids of three carbapenemase-producing Acinetobacter ursingii strains in the Netherlands.</title>
        <authorList>
            <person name="Hendrickx A.P.A."/>
            <person name="Schade R.P."/>
            <person name="Landman F."/>
            <person name="Bosch T."/>
            <person name="Schouls L.M."/>
            <person name="van Dijk K."/>
        </authorList>
    </citation>
    <scope>NUCLEOTIDE SEQUENCE</scope>
    <source>
        <strain evidence="1">RIVM_C010761</strain>
    </source>
</reference>
<organism evidence="1 2">
    <name type="scientific">Acinetobacter ursingii</name>
    <dbReference type="NCBI Taxonomy" id="108980"/>
    <lineage>
        <taxon>Bacteria</taxon>
        <taxon>Pseudomonadati</taxon>
        <taxon>Pseudomonadota</taxon>
        <taxon>Gammaproteobacteria</taxon>
        <taxon>Moraxellales</taxon>
        <taxon>Moraxellaceae</taxon>
        <taxon>Acinetobacter</taxon>
    </lineage>
</organism>
<name>A0AA46SBC0_9GAMM</name>
<dbReference type="AlphaFoldDB" id="A0AA46SBC0"/>
<protein>
    <submittedName>
        <fullName evidence="1">Uncharacterized protein</fullName>
    </submittedName>
</protein>
<proteinExistence type="predicted"/>
<keyword evidence="1" id="KW-0614">Plasmid</keyword>
<dbReference type="RefSeq" id="WP_151711444.1">
    <property type="nucleotide sequence ID" value="NZ_CP089047.1"/>
</dbReference>
<dbReference type="EMBL" id="CP089047">
    <property type="protein sequence ID" value="UYF77428.1"/>
    <property type="molecule type" value="Genomic_DNA"/>
</dbReference>
<sequence length="167" mass="19182">MFEAIQSDSAIESLIKAEDFVLVRGINSTELIGQVSFDKTCIYLSMVDTELSRILINSKLLISRIGSLKEIIEKFPITFFHTKKFIECSTDEKVIKYSSDSLFIIKAMYHSIVQNNSLEQGENKNAVEKNLKEAVTKAIEEEVFISDMHFSLSEYIFKRPTTDMEYK</sequence>
<evidence type="ECO:0000313" key="1">
    <source>
        <dbReference type="EMBL" id="UYF77428.1"/>
    </source>
</evidence>
<evidence type="ECO:0000313" key="2">
    <source>
        <dbReference type="Proteomes" id="UP001164081"/>
    </source>
</evidence>
<dbReference type="Proteomes" id="UP001164081">
    <property type="component" value="Plasmid pRIVM_C010761_3"/>
</dbReference>